<keyword evidence="1" id="KW-0812">Transmembrane</keyword>
<feature type="transmembrane region" description="Helical" evidence="1">
    <location>
        <begin position="77"/>
        <end position="97"/>
    </location>
</feature>
<evidence type="ECO:0000313" key="2">
    <source>
        <dbReference type="EMBL" id="MQL79875.1"/>
    </source>
</evidence>
<evidence type="ECO:0000256" key="1">
    <source>
        <dbReference type="SAM" id="Phobius"/>
    </source>
</evidence>
<keyword evidence="3" id="KW-1185">Reference proteome</keyword>
<dbReference type="Proteomes" id="UP000652761">
    <property type="component" value="Unassembled WGS sequence"/>
</dbReference>
<protein>
    <submittedName>
        <fullName evidence="2">Uncharacterized protein</fullName>
    </submittedName>
</protein>
<organism evidence="2 3">
    <name type="scientific">Colocasia esculenta</name>
    <name type="common">Wild taro</name>
    <name type="synonym">Arum esculentum</name>
    <dbReference type="NCBI Taxonomy" id="4460"/>
    <lineage>
        <taxon>Eukaryota</taxon>
        <taxon>Viridiplantae</taxon>
        <taxon>Streptophyta</taxon>
        <taxon>Embryophyta</taxon>
        <taxon>Tracheophyta</taxon>
        <taxon>Spermatophyta</taxon>
        <taxon>Magnoliopsida</taxon>
        <taxon>Liliopsida</taxon>
        <taxon>Araceae</taxon>
        <taxon>Aroideae</taxon>
        <taxon>Colocasieae</taxon>
        <taxon>Colocasia</taxon>
    </lineage>
</organism>
<name>A0A843U8Q3_COLES</name>
<sequence>IGMVLLDVVRTSGGVRWEVGWGILGFAAGFFTGSTAMVLDSSYPHRRSQSPHFQQSFRKSSPLDDFSWSTLLQRHRFLLTMLALLACLCTIYLYFAVTFGATESCSGMSGTQKALCQAKSTALLKGKLRFF</sequence>
<keyword evidence="1" id="KW-0472">Membrane</keyword>
<feature type="transmembrane region" description="Helical" evidence="1">
    <location>
        <begin position="20"/>
        <end position="39"/>
    </location>
</feature>
<dbReference type="AlphaFoldDB" id="A0A843U8Q3"/>
<dbReference type="EMBL" id="NMUH01000479">
    <property type="protein sequence ID" value="MQL79875.1"/>
    <property type="molecule type" value="Genomic_DNA"/>
</dbReference>
<proteinExistence type="predicted"/>
<feature type="non-terminal residue" evidence="2">
    <location>
        <position position="1"/>
    </location>
</feature>
<evidence type="ECO:0000313" key="3">
    <source>
        <dbReference type="Proteomes" id="UP000652761"/>
    </source>
</evidence>
<dbReference type="PANTHER" id="PTHR34774">
    <property type="entry name" value="EPHRIN-A3 PROTEIN"/>
    <property type="match status" value="1"/>
</dbReference>
<accession>A0A843U8Q3</accession>
<dbReference type="PANTHER" id="PTHR34774:SF1">
    <property type="entry name" value="EPHRIN-A3 PROTEIN"/>
    <property type="match status" value="1"/>
</dbReference>
<keyword evidence="1" id="KW-1133">Transmembrane helix</keyword>
<dbReference type="OrthoDB" id="2019292at2759"/>
<reference evidence="2" key="1">
    <citation type="submission" date="2017-07" db="EMBL/GenBank/DDBJ databases">
        <title>Taro Niue Genome Assembly and Annotation.</title>
        <authorList>
            <person name="Atibalentja N."/>
            <person name="Keating K."/>
            <person name="Fields C.J."/>
        </authorList>
    </citation>
    <scope>NUCLEOTIDE SEQUENCE</scope>
    <source>
        <strain evidence="2">Niue_2</strain>
        <tissue evidence="2">Leaf</tissue>
    </source>
</reference>
<gene>
    <name evidence="2" type="ORF">Taro_012307</name>
</gene>
<comment type="caution">
    <text evidence="2">The sequence shown here is derived from an EMBL/GenBank/DDBJ whole genome shotgun (WGS) entry which is preliminary data.</text>
</comment>